<dbReference type="KEGG" id="pcor:KS4_18070"/>
<sequence length="322" mass="35702">MAIFDHTHLQENDTTSTTSATRSYEVYGTIDSTHKEVFEYAESSSLPSGTNYIISKPFLRWQSMSIDSQEKTSAQTLKKMNAGLALGSNETIVIYKVSASYAKPPSNDSTLTPSDLSKPAKVTKSTQPQTEPYDIDYSSTLPDETENKKIENTAGEMMKELPVRRKSKALYAVSKAITISAAAQLANSDFENTVNKTSVVLGYFGAFAVGTLLCTRITFGEQVSHIDEDNNTTDLVRVTFEFEKDSENLHLHKYQSLGFHEKDNDPESESGLKPIPHTKNLPNGWPLNEDGSKKDKVSDFGHMMVRAPQPYVSWSTISSMLV</sequence>
<evidence type="ECO:0000313" key="3">
    <source>
        <dbReference type="Proteomes" id="UP000317369"/>
    </source>
</evidence>
<proteinExistence type="predicted"/>
<accession>A0A517YU27</accession>
<feature type="compositionally biased region" description="Basic and acidic residues" evidence="1">
    <location>
        <begin position="1"/>
        <end position="11"/>
    </location>
</feature>
<evidence type="ECO:0000313" key="2">
    <source>
        <dbReference type="EMBL" id="QDU33750.1"/>
    </source>
</evidence>
<reference evidence="2 3" key="1">
    <citation type="submission" date="2019-02" db="EMBL/GenBank/DDBJ databases">
        <title>Deep-cultivation of Planctomycetes and their phenomic and genomic characterization uncovers novel biology.</title>
        <authorList>
            <person name="Wiegand S."/>
            <person name="Jogler M."/>
            <person name="Boedeker C."/>
            <person name="Pinto D."/>
            <person name="Vollmers J."/>
            <person name="Rivas-Marin E."/>
            <person name="Kohn T."/>
            <person name="Peeters S.H."/>
            <person name="Heuer A."/>
            <person name="Rast P."/>
            <person name="Oberbeckmann S."/>
            <person name="Bunk B."/>
            <person name="Jeske O."/>
            <person name="Meyerdierks A."/>
            <person name="Storesund J.E."/>
            <person name="Kallscheuer N."/>
            <person name="Luecker S."/>
            <person name="Lage O.M."/>
            <person name="Pohl T."/>
            <person name="Merkel B.J."/>
            <person name="Hornburger P."/>
            <person name="Mueller R.-W."/>
            <person name="Bruemmer F."/>
            <person name="Labrenz M."/>
            <person name="Spormann A.M."/>
            <person name="Op den Camp H."/>
            <person name="Overmann J."/>
            <person name="Amann R."/>
            <person name="Jetten M.S.M."/>
            <person name="Mascher T."/>
            <person name="Medema M.H."/>
            <person name="Devos D.P."/>
            <person name="Kaster A.-K."/>
            <person name="Ovreas L."/>
            <person name="Rohde M."/>
            <person name="Galperin M.Y."/>
            <person name="Jogler C."/>
        </authorList>
    </citation>
    <scope>NUCLEOTIDE SEQUENCE [LARGE SCALE GENOMIC DNA]</scope>
    <source>
        <strain evidence="2 3">KS4</strain>
    </source>
</reference>
<gene>
    <name evidence="2" type="ORF">KS4_18070</name>
</gene>
<feature type="region of interest" description="Disordered" evidence="1">
    <location>
        <begin position="102"/>
        <end position="141"/>
    </location>
</feature>
<feature type="region of interest" description="Disordered" evidence="1">
    <location>
        <begin position="1"/>
        <end position="20"/>
    </location>
</feature>
<feature type="region of interest" description="Disordered" evidence="1">
    <location>
        <begin position="259"/>
        <end position="292"/>
    </location>
</feature>
<name>A0A517YU27_9BACT</name>
<protein>
    <submittedName>
        <fullName evidence="2">Uncharacterized protein</fullName>
    </submittedName>
</protein>
<organism evidence="2 3">
    <name type="scientific">Poriferisphaera corsica</name>
    <dbReference type="NCBI Taxonomy" id="2528020"/>
    <lineage>
        <taxon>Bacteria</taxon>
        <taxon>Pseudomonadati</taxon>
        <taxon>Planctomycetota</taxon>
        <taxon>Phycisphaerae</taxon>
        <taxon>Phycisphaerales</taxon>
        <taxon>Phycisphaeraceae</taxon>
        <taxon>Poriferisphaera</taxon>
    </lineage>
</organism>
<keyword evidence="3" id="KW-1185">Reference proteome</keyword>
<feature type="compositionally biased region" description="Polar residues" evidence="1">
    <location>
        <begin position="106"/>
        <end position="115"/>
    </location>
</feature>
<dbReference type="AlphaFoldDB" id="A0A517YU27"/>
<dbReference type="Proteomes" id="UP000317369">
    <property type="component" value="Chromosome"/>
</dbReference>
<evidence type="ECO:0000256" key="1">
    <source>
        <dbReference type="SAM" id="MobiDB-lite"/>
    </source>
</evidence>
<dbReference type="EMBL" id="CP036425">
    <property type="protein sequence ID" value="QDU33750.1"/>
    <property type="molecule type" value="Genomic_DNA"/>
</dbReference>